<evidence type="ECO:0000256" key="1">
    <source>
        <dbReference type="SAM" id="Phobius"/>
    </source>
</evidence>
<dbReference type="EMBL" id="BTSX01000004">
    <property type="protein sequence ID" value="GMS91991.1"/>
    <property type="molecule type" value="Genomic_DNA"/>
</dbReference>
<keyword evidence="1" id="KW-0472">Membrane</keyword>
<accession>A0AAV5T8T6</accession>
<feature type="transmembrane region" description="Helical" evidence="1">
    <location>
        <begin position="41"/>
        <end position="60"/>
    </location>
</feature>
<feature type="transmembrane region" description="Helical" evidence="1">
    <location>
        <begin position="6"/>
        <end position="29"/>
    </location>
</feature>
<gene>
    <name evidence="2" type="ORF">PENTCL1PPCAC_14166</name>
</gene>
<evidence type="ECO:0008006" key="4">
    <source>
        <dbReference type="Google" id="ProtNLM"/>
    </source>
</evidence>
<dbReference type="AlphaFoldDB" id="A0AAV5T8T6"/>
<organism evidence="2 3">
    <name type="scientific">Pristionchus entomophagus</name>
    <dbReference type="NCBI Taxonomy" id="358040"/>
    <lineage>
        <taxon>Eukaryota</taxon>
        <taxon>Metazoa</taxon>
        <taxon>Ecdysozoa</taxon>
        <taxon>Nematoda</taxon>
        <taxon>Chromadorea</taxon>
        <taxon>Rhabditida</taxon>
        <taxon>Rhabditina</taxon>
        <taxon>Diplogasteromorpha</taxon>
        <taxon>Diplogasteroidea</taxon>
        <taxon>Neodiplogasteridae</taxon>
        <taxon>Pristionchus</taxon>
    </lineage>
</organism>
<comment type="caution">
    <text evidence="2">The sequence shown here is derived from an EMBL/GenBank/DDBJ whole genome shotgun (WGS) entry which is preliminary data.</text>
</comment>
<keyword evidence="1" id="KW-1133">Transmembrane helix</keyword>
<evidence type="ECO:0000313" key="3">
    <source>
        <dbReference type="Proteomes" id="UP001432027"/>
    </source>
</evidence>
<feature type="transmembrane region" description="Helical" evidence="1">
    <location>
        <begin position="66"/>
        <end position="89"/>
    </location>
</feature>
<evidence type="ECO:0000313" key="2">
    <source>
        <dbReference type="EMBL" id="GMS91991.1"/>
    </source>
</evidence>
<proteinExistence type="predicted"/>
<name>A0AAV5T8T6_9BILA</name>
<keyword evidence="3" id="KW-1185">Reference proteome</keyword>
<sequence>MEFHLAVTNCVGGFSTIVNGLFVILIFVTPPDNLGIFRSQYYAGAIASFLYAAMQFWTAIVSYADGTLYLIISARNAGAMPFLVGLAAFNWQFMMLSSNLAAQYAAIRGGWIRYYLSNKALFYTVQLLGIVFSYIPPIILISPSSELRLAQARFFLGR</sequence>
<keyword evidence="1" id="KW-0812">Transmembrane</keyword>
<dbReference type="Proteomes" id="UP001432027">
    <property type="component" value="Unassembled WGS sequence"/>
</dbReference>
<reference evidence="2" key="1">
    <citation type="submission" date="2023-10" db="EMBL/GenBank/DDBJ databases">
        <title>Genome assembly of Pristionchus species.</title>
        <authorList>
            <person name="Yoshida K."/>
            <person name="Sommer R.J."/>
        </authorList>
    </citation>
    <scope>NUCLEOTIDE SEQUENCE</scope>
    <source>
        <strain evidence="2">RS0144</strain>
    </source>
</reference>
<feature type="transmembrane region" description="Helical" evidence="1">
    <location>
        <begin position="120"/>
        <end position="141"/>
    </location>
</feature>
<protein>
    <recommendedName>
        <fullName evidence="4">G protein-coupled receptor</fullName>
    </recommendedName>
</protein>